<gene>
    <name evidence="1" type="ORF">MLD38_037074</name>
</gene>
<evidence type="ECO:0000313" key="2">
    <source>
        <dbReference type="Proteomes" id="UP001057402"/>
    </source>
</evidence>
<proteinExistence type="predicted"/>
<dbReference type="Proteomes" id="UP001057402">
    <property type="component" value="Chromosome 11"/>
</dbReference>
<evidence type="ECO:0000313" key="1">
    <source>
        <dbReference type="EMBL" id="KAI4312240.1"/>
    </source>
</evidence>
<comment type="caution">
    <text evidence="1">The sequence shown here is derived from an EMBL/GenBank/DDBJ whole genome shotgun (WGS) entry which is preliminary data.</text>
</comment>
<name>A0ACB9LLK7_9MYRT</name>
<keyword evidence="2" id="KW-1185">Reference proteome</keyword>
<protein>
    <submittedName>
        <fullName evidence="1">Uncharacterized protein</fullName>
    </submittedName>
</protein>
<organism evidence="1 2">
    <name type="scientific">Melastoma candidum</name>
    <dbReference type="NCBI Taxonomy" id="119954"/>
    <lineage>
        <taxon>Eukaryota</taxon>
        <taxon>Viridiplantae</taxon>
        <taxon>Streptophyta</taxon>
        <taxon>Embryophyta</taxon>
        <taxon>Tracheophyta</taxon>
        <taxon>Spermatophyta</taxon>
        <taxon>Magnoliopsida</taxon>
        <taxon>eudicotyledons</taxon>
        <taxon>Gunneridae</taxon>
        <taxon>Pentapetalae</taxon>
        <taxon>rosids</taxon>
        <taxon>malvids</taxon>
        <taxon>Myrtales</taxon>
        <taxon>Melastomataceae</taxon>
        <taxon>Melastomatoideae</taxon>
        <taxon>Melastomateae</taxon>
        <taxon>Melastoma</taxon>
    </lineage>
</organism>
<dbReference type="EMBL" id="CM042890">
    <property type="protein sequence ID" value="KAI4312240.1"/>
    <property type="molecule type" value="Genomic_DNA"/>
</dbReference>
<sequence>MLNLHITDIENLVVAPISQASPRQRAGRVGRVRPGKCYRLYTEEYFLKEMSAQESMIRALEILYSLEVLDDDAKLISPVGFHVAEIPLDPMISKMILSSNQLGCSEEILTISAVLSVQSIWVAGRGVRKEFDEAKMCFAAAEGDHATFLNVYKGFLESAKSSNWYYKNYINYHAMKKVIEIREQLQRIAQRLDIDLKSCEGNLQVNFCRPMQELLFCFSFIPYSHNGMYKTLGASQEVYIHPSSLKWVLYETIVPIDRRYMHNVISIEPSWLTEVAPHFYKKQGL</sequence>
<reference evidence="2" key="1">
    <citation type="journal article" date="2023" name="Front. Plant Sci.">
        <title>Chromosomal-level genome assembly of Melastoma candidum provides insights into trichome evolution.</title>
        <authorList>
            <person name="Zhong Y."/>
            <person name="Wu W."/>
            <person name="Sun C."/>
            <person name="Zou P."/>
            <person name="Liu Y."/>
            <person name="Dai S."/>
            <person name="Zhou R."/>
        </authorList>
    </citation>
    <scope>NUCLEOTIDE SEQUENCE [LARGE SCALE GENOMIC DNA]</scope>
</reference>
<accession>A0ACB9LLK7</accession>